<keyword evidence="2" id="KW-1185">Reference proteome</keyword>
<dbReference type="Proteomes" id="UP000054937">
    <property type="component" value="Unassembled WGS sequence"/>
</dbReference>
<dbReference type="EMBL" id="LDAU01000007">
    <property type="protein sequence ID" value="KRX11047.1"/>
    <property type="molecule type" value="Genomic_DNA"/>
</dbReference>
<gene>
    <name evidence="1" type="ORF">PPERSA_05156</name>
</gene>
<proteinExistence type="predicted"/>
<dbReference type="InParanoid" id="A0A0V0R976"/>
<dbReference type="AlphaFoldDB" id="A0A0V0R976"/>
<evidence type="ECO:0000313" key="1">
    <source>
        <dbReference type="EMBL" id="KRX11047.1"/>
    </source>
</evidence>
<accession>A0A0V0R976</accession>
<comment type="caution">
    <text evidence="1">The sequence shown here is derived from an EMBL/GenBank/DDBJ whole genome shotgun (WGS) entry which is preliminary data.</text>
</comment>
<reference evidence="1 2" key="1">
    <citation type="journal article" date="2015" name="Sci. Rep.">
        <title>Genome of the facultative scuticociliatosis pathogen Pseudocohnilembus persalinus provides insight into its virulence through horizontal gene transfer.</title>
        <authorList>
            <person name="Xiong J."/>
            <person name="Wang G."/>
            <person name="Cheng J."/>
            <person name="Tian M."/>
            <person name="Pan X."/>
            <person name="Warren A."/>
            <person name="Jiang C."/>
            <person name="Yuan D."/>
            <person name="Miao W."/>
        </authorList>
    </citation>
    <scope>NUCLEOTIDE SEQUENCE [LARGE SCALE GENOMIC DNA]</scope>
    <source>
        <strain evidence="1">36N120E</strain>
    </source>
</reference>
<organism evidence="1 2">
    <name type="scientific">Pseudocohnilembus persalinus</name>
    <name type="common">Ciliate</name>
    <dbReference type="NCBI Taxonomy" id="266149"/>
    <lineage>
        <taxon>Eukaryota</taxon>
        <taxon>Sar</taxon>
        <taxon>Alveolata</taxon>
        <taxon>Ciliophora</taxon>
        <taxon>Intramacronucleata</taxon>
        <taxon>Oligohymenophorea</taxon>
        <taxon>Scuticociliatia</taxon>
        <taxon>Philasterida</taxon>
        <taxon>Pseudocohnilembidae</taxon>
        <taxon>Pseudocohnilembus</taxon>
    </lineage>
</organism>
<protein>
    <submittedName>
        <fullName evidence="1">Uncharacterized protein</fullName>
    </submittedName>
</protein>
<sequence length="180" mass="21507">MDSPKYQVSLNNVLEEQEFMEYSGQQTYQKLRNQLKNKKFINMEQLDSKNNMIKSSKLSLNNYDHLRDGKYRLKSGTYANTIDDNQALYTKLKNHDKNSEQQIYDHNVTKSKFHNLFPNTYSDLINQQVSILPFQNQNEQQLFLQIDQVNINDIQIYQLIDKQKNLFKFLDEEVQILFSH</sequence>
<name>A0A0V0R976_PSEPJ</name>
<evidence type="ECO:0000313" key="2">
    <source>
        <dbReference type="Proteomes" id="UP000054937"/>
    </source>
</evidence>